<comment type="function">
    <text evidence="1">Golgi membrane protein involved in vesicular trafficking and spindle migration.</text>
</comment>
<evidence type="ECO:0000313" key="13">
    <source>
        <dbReference type="Proteomes" id="UP000285405"/>
    </source>
</evidence>
<name>A0A420IT19_9PEZI</name>
<evidence type="ECO:0000256" key="8">
    <source>
        <dbReference type="ARBA" id="ARBA00023034"/>
    </source>
</evidence>
<dbReference type="AlphaFoldDB" id="A0A420IT19"/>
<evidence type="ECO:0000256" key="2">
    <source>
        <dbReference type="ARBA" id="ARBA00004653"/>
    </source>
</evidence>
<dbReference type="GO" id="GO:0000022">
    <property type="term" value="P:mitotic spindle elongation"/>
    <property type="evidence" value="ECO:0007669"/>
    <property type="project" value="TreeGrafter"/>
</dbReference>
<feature type="transmembrane region" description="Helical" evidence="10">
    <location>
        <begin position="134"/>
        <end position="156"/>
    </location>
</feature>
<dbReference type="OrthoDB" id="166803at2759"/>
<dbReference type="InterPro" id="IPR032816">
    <property type="entry name" value="VTT_dom"/>
</dbReference>
<evidence type="ECO:0000256" key="5">
    <source>
        <dbReference type="ARBA" id="ARBA00020673"/>
    </source>
</evidence>
<keyword evidence="8" id="KW-0333">Golgi apparatus</keyword>
<comment type="similarity">
    <text evidence="3">Belongs to the TVP38/TMEM64 family.</text>
</comment>
<evidence type="ECO:0000259" key="11">
    <source>
        <dbReference type="Pfam" id="PF09335"/>
    </source>
</evidence>
<evidence type="ECO:0000256" key="1">
    <source>
        <dbReference type="ARBA" id="ARBA00002978"/>
    </source>
</evidence>
<keyword evidence="9 10" id="KW-0472">Membrane</keyword>
<dbReference type="Pfam" id="PF09335">
    <property type="entry name" value="VTT_dom"/>
    <property type="match status" value="1"/>
</dbReference>
<dbReference type="PANTHER" id="PTHR47549">
    <property type="entry name" value="GOLGI APPARATUS MEMBRANE PROTEIN TVP38-RELATED"/>
    <property type="match status" value="1"/>
</dbReference>
<dbReference type="Proteomes" id="UP000285405">
    <property type="component" value="Unassembled WGS sequence"/>
</dbReference>
<comment type="subcellular location">
    <subcellularLocation>
        <location evidence="2">Golgi apparatus membrane</location>
        <topology evidence="2">Multi-pass membrane protein</topology>
    </subcellularLocation>
</comment>
<dbReference type="GO" id="GO:0000139">
    <property type="term" value="C:Golgi membrane"/>
    <property type="evidence" value="ECO:0007669"/>
    <property type="project" value="UniProtKB-SubCell"/>
</dbReference>
<evidence type="ECO:0000256" key="4">
    <source>
        <dbReference type="ARBA" id="ARBA00013533"/>
    </source>
</evidence>
<feature type="transmembrane region" description="Helical" evidence="10">
    <location>
        <begin position="58"/>
        <end position="77"/>
    </location>
</feature>
<dbReference type="InterPro" id="IPR051076">
    <property type="entry name" value="Golgi_membrane_TVP38/TMEM64"/>
</dbReference>
<reference evidence="12 13" key="1">
    <citation type="journal article" date="2018" name="BMC Genomics">
        <title>Comparative genome analyses reveal sequence features reflecting distinct modes of host-adaptation between dicot and monocot powdery mildew.</title>
        <authorList>
            <person name="Wu Y."/>
            <person name="Ma X."/>
            <person name="Pan Z."/>
            <person name="Kale S.D."/>
            <person name="Song Y."/>
            <person name="King H."/>
            <person name="Zhang Q."/>
            <person name="Presley C."/>
            <person name="Deng X."/>
            <person name="Wei C.I."/>
            <person name="Xiao S."/>
        </authorList>
    </citation>
    <scope>NUCLEOTIDE SEQUENCE [LARGE SCALE GENOMIC DNA]</scope>
    <source>
        <strain evidence="12">UCSC1</strain>
    </source>
</reference>
<evidence type="ECO:0000256" key="10">
    <source>
        <dbReference type="SAM" id="Phobius"/>
    </source>
</evidence>
<sequence>MRTASLEDVVVPANRENFTISHHYVRFQGYKAQVFSRAHQARCKILKIFVKLPLYQRILGALALAFITVSLILLLVYNKRIFNSLAPLAAKWKDVHGGWLILWTLTFLTAFPPIVGYGTTVTISGFVYGFPNGWFIAATATICGSLASFITSRTILSNYVNRTVGRDQRFQALHSVLEHDGLKILCMIRLSPLPYSLSNAAISTFTAVGPISFALATAIASPKLLIHVFIGSRMANLADTDKNSQMNAKTKALNYFSIVAGIIISASVGWFIYQRIKARSREIEIDESDDYSFDNLSNPLLSVGLRHDYGSEGINIESLMNDEDVDMWEGAGNEDILDYQDEVICDHEQTIFKDCTK</sequence>
<protein>
    <recommendedName>
        <fullName evidence="4">Golgi apparatus membrane protein TVP38</fullName>
    </recommendedName>
    <alternativeName>
        <fullName evidence="5">Golgi apparatus membrane protein tvp38</fullName>
    </alternativeName>
</protein>
<evidence type="ECO:0000256" key="3">
    <source>
        <dbReference type="ARBA" id="ARBA00008640"/>
    </source>
</evidence>
<accession>A0A420IT19</accession>
<comment type="caution">
    <text evidence="12">The sequence shown here is derived from an EMBL/GenBank/DDBJ whole genome shotgun (WGS) entry which is preliminary data.</text>
</comment>
<gene>
    <name evidence="12" type="ORF">GcC1_061018</name>
</gene>
<feature type="transmembrane region" description="Helical" evidence="10">
    <location>
        <begin position="252"/>
        <end position="273"/>
    </location>
</feature>
<evidence type="ECO:0000256" key="9">
    <source>
        <dbReference type="ARBA" id="ARBA00023136"/>
    </source>
</evidence>
<dbReference type="PANTHER" id="PTHR47549:SF1">
    <property type="entry name" value="GOLGI APPARATUS MEMBRANE PROTEIN TVP38"/>
    <property type="match status" value="1"/>
</dbReference>
<evidence type="ECO:0000256" key="6">
    <source>
        <dbReference type="ARBA" id="ARBA00022692"/>
    </source>
</evidence>
<feature type="domain" description="VTT" evidence="11">
    <location>
        <begin position="119"/>
        <end position="232"/>
    </location>
</feature>
<evidence type="ECO:0000256" key="7">
    <source>
        <dbReference type="ARBA" id="ARBA00022989"/>
    </source>
</evidence>
<proteinExistence type="inferred from homology"/>
<keyword evidence="6 10" id="KW-0812">Transmembrane</keyword>
<dbReference type="GO" id="GO:0016192">
    <property type="term" value="P:vesicle-mediated transport"/>
    <property type="evidence" value="ECO:0007669"/>
    <property type="project" value="TreeGrafter"/>
</dbReference>
<organism evidence="12 13">
    <name type="scientific">Golovinomyces cichoracearum</name>
    <dbReference type="NCBI Taxonomy" id="62708"/>
    <lineage>
        <taxon>Eukaryota</taxon>
        <taxon>Fungi</taxon>
        <taxon>Dikarya</taxon>
        <taxon>Ascomycota</taxon>
        <taxon>Pezizomycotina</taxon>
        <taxon>Leotiomycetes</taxon>
        <taxon>Erysiphales</taxon>
        <taxon>Erysiphaceae</taxon>
        <taxon>Golovinomyces</taxon>
    </lineage>
</organism>
<dbReference type="EMBL" id="MCBR01006175">
    <property type="protein sequence ID" value="RKF77677.1"/>
    <property type="molecule type" value="Genomic_DNA"/>
</dbReference>
<evidence type="ECO:0000313" key="12">
    <source>
        <dbReference type="EMBL" id="RKF77677.1"/>
    </source>
</evidence>
<feature type="transmembrane region" description="Helical" evidence="10">
    <location>
        <begin position="98"/>
        <end position="128"/>
    </location>
</feature>
<keyword evidence="7 10" id="KW-1133">Transmembrane helix</keyword>